<sequence length="273" mass="32104">MKKILISFLLMAMIAGCVQTPPEAEKPEEAPVVEQPEKPVEQEKPEETKYVKKIDETKDWVYINDIHTSDMDFAYLDMKQTILDSEFTSGNELENWFNTIVTYTPEIQDFTINMDSIDAENINRWIQEQVRSKLADPKSRGEHVFKAKAFENEEILSVLIRSCLFLPGSGWTSDTYIYNFDLFSGKTLTNEELLEKVLLDNLQVKELLKRTFDENYEIACDYPVNLTSCYYWQDFDVNDINYNYIFMVDNQLNILWSCSDEQGYEYYKQFSIK</sequence>
<feature type="chain" id="PRO_5038356512" evidence="2">
    <location>
        <begin position="21"/>
        <end position="273"/>
    </location>
</feature>
<dbReference type="AlphaFoldDB" id="A0A318KW15"/>
<protein>
    <submittedName>
        <fullName evidence="3">Uncharacterized protein</fullName>
    </submittedName>
</protein>
<dbReference type="PROSITE" id="PS51257">
    <property type="entry name" value="PROKAR_LIPOPROTEIN"/>
    <property type="match status" value="1"/>
</dbReference>
<feature type="signal peptide" evidence="2">
    <location>
        <begin position="1"/>
        <end position="20"/>
    </location>
</feature>
<keyword evidence="4" id="KW-1185">Reference proteome</keyword>
<dbReference type="OrthoDB" id="9883477at2"/>
<dbReference type="Proteomes" id="UP000247612">
    <property type="component" value="Unassembled WGS sequence"/>
</dbReference>
<gene>
    <name evidence="3" type="ORF">DES51_102177</name>
</gene>
<evidence type="ECO:0000256" key="2">
    <source>
        <dbReference type="SAM" id="SignalP"/>
    </source>
</evidence>
<proteinExistence type="predicted"/>
<comment type="caution">
    <text evidence="3">The sequence shown here is derived from an EMBL/GenBank/DDBJ whole genome shotgun (WGS) entry which is preliminary data.</text>
</comment>
<organism evidence="3 4">
    <name type="scientific">Dielma fastidiosa</name>
    <dbReference type="NCBI Taxonomy" id="1034346"/>
    <lineage>
        <taxon>Bacteria</taxon>
        <taxon>Bacillati</taxon>
        <taxon>Bacillota</taxon>
        <taxon>Erysipelotrichia</taxon>
        <taxon>Erysipelotrichales</taxon>
        <taxon>Erysipelotrichaceae</taxon>
        <taxon>Dielma</taxon>
    </lineage>
</organism>
<dbReference type="STRING" id="1034346.GCA_000313565_02387"/>
<dbReference type="RefSeq" id="WP_022938673.1">
    <property type="nucleotide sequence ID" value="NZ_CABKRQ010000006.1"/>
</dbReference>
<evidence type="ECO:0000256" key="1">
    <source>
        <dbReference type="SAM" id="MobiDB-lite"/>
    </source>
</evidence>
<feature type="region of interest" description="Disordered" evidence="1">
    <location>
        <begin position="23"/>
        <end position="47"/>
    </location>
</feature>
<evidence type="ECO:0000313" key="4">
    <source>
        <dbReference type="Proteomes" id="UP000247612"/>
    </source>
</evidence>
<dbReference type="EMBL" id="QJKH01000002">
    <property type="protein sequence ID" value="PXX81058.1"/>
    <property type="molecule type" value="Genomic_DNA"/>
</dbReference>
<evidence type="ECO:0000313" key="3">
    <source>
        <dbReference type="EMBL" id="PXX81058.1"/>
    </source>
</evidence>
<keyword evidence="2" id="KW-0732">Signal</keyword>
<name>A0A318KW15_9FIRM</name>
<accession>A0A318KW15</accession>
<reference evidence="3 4" key="1">
    <citation type="submission" date="2018-05" db="EMBL/GenBank/DDBJ databases">
        <title>Genomic Encyclopedia of Type Strains, Phase IV (KMG-IV): sequencing the most valuable type-strain genomes for metagenomic binning, comparative biology and taxonomic classification.</title>
        <authorList>
            <person name="Goeker M."/>
        </authorList>
    </citation>
    <scope>NUCLEOTIDE SEQUENCE [LARGE SCALE GENOMIC DNA]</scope>
    <source>
        <strain evidence="3 4">JC118</strain>
    </source>
</reference>